<comment type="caution">
    <text evidence="7">The sequence shown here is derived from an EMBL/GenBank/DDBJ whole genome shotgun (WGS) entry which is preliminary data.</text>
</comment>
<evidence type="ECO:0000256" key="2">
    <source>
        <dbReference type="ARBA" id="ARBA00023015"/>
    </source>
</evidence>
<gene>
    <name evidence="7" type="ORF">P3X46_004808</name>
</gene>
<dbReference type="PANTHER" id="PTHR31636">
    <property type="entry name" value="OSJNBA0084A10.13 PROTEIN-RELATED"/>
    <property type="match status" value="1"/>
</dbReference>
<dbReference type="InterPro" id="IPR005202">
    <property type="entry name" value="TF_GRAS"/>
</dbReference>
<feature type="region of interest" description="Leucine repeat I (LRI)" evidence="5">
    <location>
        <begin position="171"/>
        <end position="231"/>
    </location>
</feature>
<feature type="region of interest" description="VHIID" evidence="5">
    <location>
        <begin position="250"/>
        <end position="315"/>
    </location>
</feature>
<feature type="region of interest" description="SAW" evidence="5">
    <location>
        <begin position="469"/>
        <end position="543"/>
    </location>
</feature>
<dbReference type="Proteomes" id="UP001174677">
    <property type="component" value="Chromosome 3"/>
</dbReference>
<evidence type="ECO:0000313" key="8">
    <source>
        <dbReference type="Proteomes" id="UP001174677"/>
    </source>
</evidence>
<dbReference type="PROSITE" id="PS50985">
    <property type="entry name" value="GRAS"/>
    <property type="match status" value="1"/>
</dbReference>
<keyword evidence="2" id="KW-0805">Transcription regulation</keyword>
<keyword evidence="4" id="KW-0539">Nucleus</keyword>
<keyword evidence="8" id="KW-1185">Reference proteome</keyword>
<feature type="compositionally biased region" description="Polar residues" evidence="6">
    <location>
        <begin position="82"/>
        <end position="95"/>
    </location>
</feature>
<evidence type="ECO:0000256" key="3">
    <source>
        <dbReference type="ARBA" id="ARBA00023163"/>
    </source>
</evidence>
<feature type="short sequence motif" description="VHIID" evidence="5">
    <location>
        <begin position="281"/>
        <end position="285"/>
    </location>
</feature>
<dbReference type="EMBL" id="JARPOI010000003">
    <property type="protein sequence ID" value="KAJ9185147.1"/>
    <property type="molecule type" value="Genomic_DNA"/>
</dbReference>
<dbReference type="Pfam" id="PF03514">
    <property type="entry name" value="GRAS"/>
    <property type="match status" value="1"/>
</dbReference>
<accession>A0ABQ9MXX4</accession>
<feature type="region of interest" description="Leucine repeat II (LRII)" evidence="5">
    <location>
        <begin position="331"/>
        <end position="363"/>
    </location>
</feature>
<comment type="similarity">
    <text evidence="5">Belongs to the GRAS family.</text>
</comment>
<comment type="subcellular location">
    <subcellularLocation>
        <location evidence="1">Nucleus</location>
    </subcellularLocation>
</comment>
<proteinExistence type="inferred from homology"/>
<evidence type="ECO:0000256" key="1">
    <source>
        <dbReference type="ARBA" id="ARBA00004123"/>
    </source>
</evidence>
<evidence type="ECO:0000313" key="7">
    <source>
        <dbReference type="EMBL" id="KAJ9185147.1"/>
    </source>
</evidence>
<reference evidence="7" key="1">
    <citation type="journal article" date="2023" name="Plant Biotechnol. J.">
        <title>Chromosome-level wild Hevea brasiliensis genome provides new tools for genomic-assisted breeding and valuable loci to elevate rubber yield.</title>
        <authorList>
            <person name="Cheng H."/>
            <person name="Song X."/>
            <person name="Hu Y."/>
            <person name="Wu T."/>
            <person name="Yang Q."/>
            <person name="An Z."/>
            <person name="Feng S."/>
            <person name="Deng Z."/>
            <person name="Wu W."/>
            <person name="Zeng X."/>
            <person name="Tu M."/>
            <person name="Wang X."/>
            <person name="Huang H."/>
        </authorList>
    </citation>
    <scope>NUCLEOTIDE SEQUENCE</scope>
    <source>
        <strain evidence="7">MT/VB/25A 57/8</strain>
    </source>
</reference>
<feature type="region of interest" description="Disordered" evidence="6">
    <location>
        <begin position="82"/>
        <end position="119"/>
    </location>
</feature>
<name>A0ABQ9MXX4_HEVBR</name>
<evidence type="ECO:0000256" key="4">
    <source>
        <dbReference type="ARBA" id="ARBA00023242"/>
    </source>
</evidence>
<comment type="caution">
    <text evidence="5">Lacks conserved residue(s) required for the propagation of feature annotation.</text>
</comment>
<organism evidence="7 8">
    <name type="scientific">Hevea brasiliensis</name>
    <name type="common">Para rubber tree</name>
    <name type="synonym">Siphonia brasiliensis</name>
    <dbReference type="NCBI Taxonomy" id="3981"/>
    <lineage>
        <taxon>Eukaryota</taxon>
        <taxon>Viridiplantae</taxon>
        <taxon>Streptophyta</taxon>
        <taxon>Embryophyta</taxon>
        <taxon>Tracheophyta</taxon>
        <taxon>Spermatophyta</taxon>
        <taxon>Magnoliopsida</taxon>
        <taxon>eudicotyledons</taxon>
        <taxon>Gunneridae</taxon>
        <taxon>Pentapetalae</taxon>
        <taxon>rosids</taxon>
        <taxon>fabids</taxon>
        <taxon>Malpighiales</taxon>
        <taxon>Euphorbiaceae</taxon>
        <taxon>Crotonoideae</taxon>
        <taxon>Micrandreae</taxon>
        <taxon>Hevea</taxon>
    </lineage>
</organism>
<keyword evidence="3" id="KW-0804">Transcription</keyword>
<evidence type="ECO:0000256" key="5">
    <source>
        <dbReference type="PROSITE-ProRule" id="PRU01191"/>
    </source>
</evidence>
<evidence type="ECO:0000256" key="6">
    <source>
        <dbReference type="SAM" id="MobiDB-lite"/>
    </source>
</evidence>
<protein>
    <submittedName>
        <fullName evidence="7">Uncharacterized protein</fullName>
    </submittedName>
</protein>
<sequence length="553" mass="62164">MQTSQKHKSSAGIHGFYHQPQEIDQYGLPHIQILDNNVFSDVGNQGTTVSFQNYKDEYFTLESSTATGGFVVYDSPAASVSSNRSPFSPQGSHSYLSDPHHSPDNIYGSPMSGSSSADDDNLLMRQKLRELEFLLLGSESDITKNCDFCFHQADRLASWDWNQMVEMIPRLDIKQVLFACAQSVSDGDIQRAAGLMHMLEQMVSVSGEPMQRLGAYMLEGLRARVELSGSKIYRALKCDAPLSSDLMTYMGILFKICPYWRFAYTAANVVIREAMVYEPRIHIIDFQIAQGTQWMYLIKSLADRPGGPPSIRITGVDDPQSAHARGGGLPIVGHKLSCFAESCNVPFEFYDAAMSGCEVQLEHLGLQPGEAVVVNFPYVLHHMPDESVNTWNHRDRLLRLVKSLSPKVVTLIEQESNTNTKPFLPRFKATLEYYAAMFESIDAGSSRDDKQRINAEQHCVARDIVNMIACEGADRVERHELFGKWSLRFNMAGFTQYPLTSMVTGAVRDLLREYDRNYGLQEKDGALYLWWMNTPMATFSAWRRSPDSSSGVL</sequence>